<dbReference type="InterPro" id="IPR045863">
    <property type="entry name" value="CorA_TM1_TM2"/>
</dbReference>
<keyword evidence="5 12" id="KW-0812">Transmembrane</keyword>
<dbReference type="FunFam" id="1.20.58.340:FF:000004">
    <property type="entry name" value="Magnesium transport protein CorA"/>
    <property type="match status" value="1"/>
</dbReference>
<evidence type="ECO:0000256" key="4">
    <source>
        <dbReference type="ARBA" id="ARBA00022475"/>
    </source>
</evidence>
<dbReference type="SUPFAM" id="SSF144083">
    <property type="entry name" value="Magnesium transport protein CorA, transmembrane region"/>
    <property type="match status" value="1"/>
</dbReference>
<keyword evidence="3 12" id="KW-0813">Transport</keyword>
<dbReference type="GO" id="GO:0050897">
    <property type="term" value="F:cobalt ion binding"/>
    <property type="evidence" value="ECO:0007669"/>
    <property type="project" value="TreeGrafter"/>
</dbReference>
<keyword evidence="6 12" id="KW-0460">Magnesium</keyword>
<dbReference type="CDD" id="cd12822">
    <property type="entry name" value="TmCorA-like"/>
    <property type="match status" value="1"/>
</dbReference>
<evidence type="ECO:0000256" key="5">
    <source>
        <dbReference type="ARBA" id="ARBA00022692"/>
    </source>
</evidence>
<dbReference type="EMBL" id="AP019377">
    <property type="protein sequence ID" value="BBH92545.1"/>
    <property type="molecule type" value="Genomic_DNA"/>
</dbReference>
<dbReference type="GO" id="GO:0015087">
    <property type="term" value="F:cobalt ion transmembrane transporter activity"/>
    <property type="evidence" value="ECO:0007669"/>
    <property type="project" value="UniProtKB-UniRule"/>
</dbReference>
<keyword evidence="8 12" id="KW-0406">Ion transport</keyword>
<feature type="transmembrane region" description="Helical" evidence="12">
    <location>
        <begin position="270"/>
        <end position="289"/>
    </location>
</feature>
<comment type="catalytic activity">
    <reaction evidence="10">
        <text>Mg(2+)(in) = Mg(2+)(out)</text>
        <dbReference type="Rhea" id="RHEA:29827"/>
        <dbReference type="ChEBI" id="CHEBI:18420"/>
    </reaction>
</comment>
<evidence type="ECO:0000256" key="12">
    <source>
        <dbReference type="RuleBase" id="RU362010"/>
    </source>
</evidence>
<evidence type="ECO:0000256" key="8">
    <source>
        <dbReference type="ARBA" id="ARBA00023065"/>
    </source>
</evidence>
<keyword evidence="4 12" id="KW-1003">Cell membrane</keyword>
<dbReference type="AlphaFoldDB" id="A0A455T243"/>
<evidence type="ECO:0000313" key="13">
    <source>
        <dbReference type="EMBL" id="BBH92545.1"/>
    </source>
</evidence>
<feature type="transmembrane region" description="Helical" evidence="12">
    <location>
        <begin position="301"/>
        <end position="321"/>
    </location>
</feature>
<dbReference type="InterPro" id="IPR004488">
    <property type="entry name" value="Mg/Co-transport_prot_CorA"/>
</dbReference>
<evidence type="ECO:0000256" key="7">
    <source>
        <dbReference type="ARBA" id="ARBA00022989"/>
    </source>
</evidence>
<dbReference type="PANTHER" id="PTHR46494">
    <property type="entry name" value="CORA FAMILY METAL ION TRANSPORTER (EUROFUNG)"/>
    <property type="match status" value="1"/>
</dbReference>
<dbReference type="GO" id="GO:0015095">
    <property type="term" value="F:magnesium ion transmembrane transporter activity"/>
    <property type="evidence" value="ECO:0007669"/>
    <property type="project" value="UniProtKB-UniRule"/>
</dbReference>
<evidence type="ECO:0000256" key="2">
    <source>
        <dbReference type="ARBA" id="ARBA00009765"/>
    </source>
</evidence>
<dbReference type="InterPro" id="IPR045861">
    <property type="entry name" value="CorA_cytoplasmic_dom"/>
</dbReference>
<comment type="similarity">
    <text evidence="2 12">Belongs to the CorA metal ion transporter (MIT) (TC 1.A.35) family.</text>
</comment>
<evidence type="ECO:0000256" key="11">
    <source>
        <dbReference type="ARBA" id="ARBA00045497"/>
    </source>
</evidence>
<accession>A0A455T243</accession>
<dbReference type="Gene3D" id="1.20.58.340">
    <property type="entry name" value="Magnesium transport protein CorA, transmembrane region"/>
    <property type="match status" value="2"/>
</dbReference>
<evidence type="ECO:0000256" key="1">
    <source>
        <dbReference type="ARBA" id="ARBA00004651"/>
    </source>
</evidence>
<dbReference type="Gene3D" id="3.30.460.20">
    <property type="entry name" value="CorA soluble domain-like"/>
    <property type="match status" value="1"/>
</dbReference>
<evidence type="ECO:0000256" key="3">
    <source>
        <dbReference type="ARBA" id="ARBA00022448"/>
    </source>
</evidence>
<evidence type="ECO:0000256" key="10">
    <source>
        <dbReference type="ARBA" id="ARBA00034269"/>
    </source>
</evidence>
<comment type="function">
    <text evidence="11">Mediates influx of magnesium ions. Alternates between open and closed states. Activated by low cytoplasmic Mg(2+) levels. Inactive when cytoplasmic Mg(2+) levels are high.</text>
</comment>
<evidence type="ECO:0000256" key="9">
    <source>
        <dbReference type="ARBA" id="ARBA00023136"/>
    </source>
</evidence>
<dbReference type="GO" id="GO:0000287">
    <property type="term" value="F:magnesium ion binding"/>
    <property type="evidence" value="ECO:0007669"/>
    <property type="project" value="TreeGrafter"/>
</dbReference>
<name>A0A455T243_9CHLR</name>
<dbReference type="PANTHER" id="PTHR46494:SF1">
    <property type="entry name" value="CORA FAMILY METAL ION TRANSPORTER (EUROFUNG)"/>
    <property type="match status" value="1"/>
</dbReference>
<dbReference type="NCBIfam" id="TIGR00383">
    <property type="entry name" value="corA"/>
    <property type="match status" value="1"/>
</dbReference>
<proteinExistence type="inferred from homology"/>
<reference evidence="13" key="1">
    <citation type="submission" date="2018-12" db="EMBL/GenBank/DDBJ databases">
        <title>Novel natural products biosynthetic potential of the class Ktedonobacteria.</title>
        <authorList>
            <person name="Zheng Y."/>
            <person name="Saitou A."/>
            <person name="Wang C.M."/>
            <person name="Toyoda A."/>
            <person name="Minakuchi Y."/>
            <person name="Sekiguchi Y."/>
            <person name="Ueda K."/>
            <person name="Takano H."/>
            <person name="Sakai Y."/>
            <person name="Yokota A."/>
            <person name="Yabe S."/>
        </authorList>
    </citation>
    <scope>NUCLEOTIDE SEQUENCE</scope>
    <source>
        <strain evidence="13">A3-2</strain>
    </source>
</reference>
<dbReference type="GO" id="GO:0005886">
    <property type="term" value="C:plasma membrane"/>
    <property type="evidence" value="ECO:0007669"/>
    <property type="project" value="UniProtKB-SubCell"/>
</dbReference>
<keyword evidence="7 12" id="KW-1133">Transmembrane helix</keyword>
<gene>
    <name evidence="12 13" type="primary">corA</name>
    <name evidence="13" type="ORF">KTA_07440</name>
</gene>
<evidence type="ECO:0000256" key="6">
    <source>
        <dbReference type="ARBA" id="ARBA00022842"/>
    </source>
</evidence>
<keyword evidence="9 12" id="KW-0472">Membrane</keyword>
<sequence length="327" mass="37900">MLTALRCNAQERCFQRVTSLEEAREALAQTGTVLWLDLFQPSQEELRRVGAAFHLHPLAVEDAGHKHQRPKIEEYEHFFFLVFYTLRTTELPDEAGLQVCELDLFLGERFLITVHDEQIPELEEVEQRWTRNVHQLEGGVVVLLYSLLDTIVDQYFPVLDAMVEQAEGLEDQLFSGTLRQRPFTQELLTLKKRFLKLRRIVGPERDVLNVLTNRDNPLFSEHALLYFRDIYDHIMRVADTVDLYRDQLSSTMDANLSIVSNDLNKTMRTLTAASIILMVDALLAGIWGMNFEHMPELHWVYGYPAALTAMGGISLLLLVIFRRLRWL</sequence>
<dbReference type="Pfam" id="PF01544">
    <property type="entry name" value="CorA"/>
    <property type="match status" value="1"/>
</dbReference>
<organism evidence="13">
    <name type="scientific">Thermogemmatispora argillosa</name>
    <dbReference type="NCBI Taxonomy" id="2045280"/>
    <lineage>
        <taxon>Bacteria</taxon>
        <taxon>Bacillati</taxon>
        <taxon>Chloroflexota</taxon>
        <taxon>Ktedonobacteria</taxon>
        <taxon>Thermogemmatisporales</taxon>
        <taxon>Thermogemmatisporaceae</taxon>
        <taxon>Thermogemmatispora</taxon>
    </lineage>
</organism>
<dbReference type="InterPro" id="IPR002523">
    <property type="entry name" value="MgTranspt_CorA/ZnTranspt_ZntB"/>
</dbReference>
<comment type="subcellular location">
    <subcellularLocation>
        <location evidence="1">Cell membrane</location>
        <topology evidence="1">Multi-pass membrane protein</topology>
    </subcellularLocation>
    <subcellularLocation>
        <location evidence="12">Membrane</location>
        <topology evidence="12">Multi-pass membrane protein</topology>
    </subcellularLocation>
</comment>
<dbReference type="SUPFAM" id="SSF143865">
    <property type="entry name" value="CorA soluble domain-like"/>
    <property type="match status" value="1"/>
</dbReference>
<protein>
    <recommendedName>
        <fullName evidence="12">Magnesium transport protein CorA</fullName>
    </recommendedName>
</protein>